<dbReference type="SMART" id="SM00530">
    <property type="entry name" value="HTH_XRE"/>
    <property type="match status" value="1"/>
</dbReference>
<protein>
    <submittedName>
        <fullName evidence="3">Helix-turn-helix domain</fullName>
    </submittedName>
</protein>
<evidence type="ECO:0000259" key="2">
    <source>
        <dbReference type="PROSITE" id="PS50943"/>
    </source>
</evidence>
<evidence type="ECO:0000313" key="4">
    <source>
        <dbReference type="Proteomes" id="UP000271626"/>
    </source>
</evidence>
<gene>
    <name evidence="3" type="ORF">NCTC10741_01929</name>
</gene>
<evidence type="ECO:0000256" key="1">
    <source>
        <dbReference type="SAM" id="MobiDB-lite"/>
    </source>
</evidence>
<dbReference type="Gene3D" id="1.10.260.40">
    <property type="entry name" value="lambda repressor-like DNA-binding domains"/>
    <property type="match status" value="1"/>
</dbReference>
<accession>A0A3P8KR24</accession>
<sequence>MADETGNPWGTTDPAPTVVGGRDETEARIAQRVRAIREAVGMSQAQVAEAMTKRGYSWQQVTTYKVEKGERKLYLAEARSLAGILGVSIDDLLSPFEPVDKFLSVRLRASADQVVDAIVSLGQDAIHFAGVMREAGRDDATERIQSIMSAAIYAKDYELPGVTIHEFEVGLQVAIDGMNDHTKGRFARDVAAAIERQSGTGDGASAAP</sequence>
<dbReference type="PROSITE" id="PS50943">
    <property type="entry name" value="HTH_CROC1"/>
    <property type="match status" value="1"/>
</dbReference>
<dbReference type="SUPFAM" id="SSF47413">
    <property type="entry name" value="lambda repressor-like DNA-binding domains"/>
    <property type="match status" value="1"/>
</dbReference>
<dbReference type="Proteomes" id="UP000271626">
    <property type="component" value="Chromosome"/>
</dbReference>
<dbReference type="CDD" id="cd00093">
    <property type="entry name" value="HTH_XRE"/>
    <property type="match status" value="1"/>
</dbReference>
<evidence type="ECO:0000313" key="3">
    <source>
        <dbReference type="EMBL" id="VDR38797.1"/>
    </source>
</evidence>
<dbReference type="InterPro" id="IPR001387">
    <property type="entry name" value="Cro/C1-type_HTH"/>
</dbReference>
<dbReference type="OrthoDB" id="4578664at2"/>
<feature type="domain" description="HTH cro/C1-type" evidence="2">
    <location>
        <begin position="33"/>
        <end position="92"/>
    </location>
</feature>
<name>A0A3P8KR24_TSUPA</name>
<proteinExistence type="predicted"/>
<dbReference type="InterPro" id="IPR010982">
    <property type="entry name" value="Lambda_DNA-bd_dom_sf"/>
</dbReference>
<organism evidence="3 4">
    <name type="scientific">Tsukamurella paurometabola</name>
    <name type="common">Corynebacterium paurometabolum</name>
    <dbReference type="NCBI Taxonomy" id="2061"/>
    <lineage>
        <taxon>Bacteria</taxon>
        <taxon>Bacillati</taxon>
        <taxon>Actinomycetota</taxon>
        <taxon>Actinomycetes</taxon>
        <taxon>Mycobacteriales</taxon>
        <taxon>Tsukamurellaceae</taxon>
        <taxon>Tsukamurella</taxon>
    </lineage>
</organism>
<feature type="region of interest" description="Disordered" evidence="1">
    <location>
        <begin position="1"/>
        <end position="23"/>
    </location>
</feature>
<dbReference type="GO" id="GO:0003677">
    <property type="term" value="F:DNA binding"/>
    <property type="evidence" value="ECO:0007669"/>
    <property type="project" value="InterPro"/>
</dbReference>
<dbReference type="AlphaFoldDB" id="A0A3P8KR24"/>
<dbReference type="EMBL" id="LR131273">
    <property type="protein sequence ID" value="VDR38797.1"/>
    <property type="molecule type" value="Genomic_DNA"/>
</dbReference>
<dbReference type="RefSeq" id="WP_126195981.1">
    <property type="nucleotide sequence ID" value="NZ_CP085954.1"/>
</dbReference>
<reference evidence="3 4" key="1">
    <citation type="submission" date="2018-12" db="EMBL/GenBank/DDBJ databases">
        <authorList>
            <consortium name="Pathogen Informatics"/>
        </authorList>
    </citation>
    <scope>NUCLEOTIDE SEQUENCE [LARGE SCALE GENOMIC DNA]</scope>
    <source>
        <strain evidence="3 4">NCTC10741</strain>
    </source>
</reference>